<dbReference type="STRING" id="33097.A0A150H0B8"/>
<dbReference type="SUPFAM" id="SSF52540">
    <property type="entry name" value="P-loop containing nucleoside triphosphate hydrolases"/>
    <property type="match status" value="2"/>
</dbReference>
<dbReference type="PANTHER" id="PTHR46411">
    <property type="entry name" value="FAMILY ATPASE, PUTATIVE-RELATED"/>
    <property type="match status" value="1"/>
</dbReference>
<dbReference type="AlphaFoldDB" id="A0A150H0B8"/>
<name>A0A150H0B8_GONPE</name>
<dbReference type="GO" id="GO:0005524">
    <property type="term" value="F:ATP binding"/>
    <property type="evidence" value="ECO:0007669"/>
    <property type="project" value="InterPro"/>
</dbReference>
<evidence type="ECO:0000313" key="3">
    <source>
        <dbReference type="EMBL" id="KXZ55616.1"/>
    </source>
</evidence>
<dbReference type="Gene3D" id="1.10.8.60">
    <property type="match status" value="1"/>
</dbReference>
<gene>
    <name evidence="3" type="ORF">GPECTOR_2g1166</name>
</gene>
<dbReference type="GO" id="GO:0016887">
    <property type="term" value="F:ATP hydrolysis activity"/>
    <property type="evidence" value="ECO:0007669"/>
    <property type="project" value="InterPro"/>
</dbReference>
<organism evidence="3 4">
    <name type="scientific">Gonium pectorale</name>
    <name type="common">Green alga</name>
    <dbReference type="NCBI Taxonomy" id="33097"/>
    <lineage>
        <taxon>Eukaryota</taxon>
        <taxon>Viridiplantae</taxon>
        <taxon>Chlorophyta</taxon>
        <taxon>core chlorophytes</taxon>
        <taxon>Chlorophyceae</taxon>
        <taxon>CS clade</taxon>
        <taxon>Chlamydomonadales</taxon>
        <taxon>Volvocaceae</taxon>
        <taxon>Gonium</taxon>
    </lineage>
</organism>
<dbReference type="InterPro" id="IPR027417">
    <property type="entry name" value="P-loop_NTPase"/>
</dbReference>
<feature type="region of interest" description="Disordered" evidence="1">
    <location>
        <begin position="202"/>
        <end position="235"/>
    </location>
</feature>
<reference evidence="4" key="1">
    <citation type="journal article" date="2016" name="Nat. Commun.">
        <title>The Gonium pectorale genome demonstrates co-option of cell cycle regulation during the evolution of multicellularity.</title>
        <authorList>
            <person name="Hanschen E.R."/>
            <person name="Marriage T.N."/>
            <person name="Ferris P.J."/>
            <person name="Hamaji T."/>
            <person name="Toyoda A."/>
            <person name="Fujiyama A."/>
            <person name="Neme R."/>
            <person name="Noguchi H."/>
            <person name="Minakuchi Y."/>
            <person name="Suzuki M."/>
            <person name="Kawai-Toyooka H."/>
            <person name="Smith D.R."/>
            <person name="Sparks H."/>
            <person name="Anderson J."/>
            <person name="Bakaric R."/>
            <person name="Luria V."/>
            <person name="Karger A."/>
            <person name="Kirschner M.W."/>
            <person name="Durand P.M."/>
            <person name="Michod R.E."/>
            <person name="Nozaki H."/>
            <person name="Olson B.J."/>
        </authorList>
    </citation>
    <scope>NUCLEOTIDE SEQUENCE [LARGE SCALE GENOMIC DNA]</scope>
    <source>
        <strain evidence="4">NIES-2863</strain>
    </source>
</reference>
<feature type="domain" description="ATPase AAA-type core" evidence="2">
    <location>
        <begin position="174"/>
        <end position="200"/>
    </location>
</feature>
<protein>
    <recommendedName>
        <fullName evidence="2">ATPase AAA-type core domain-containing protein</fullName>
    </recommendedName>
</protein>
<keyword evidence="4" id="KW-1185">Reference proteome</keyword>
<evidence type="ECO:0000256" key="1">
    <source>
        <dbReference type="SAM" id="MobiDB-lite"/>
    </source>
</evidence>
<proteinExistence type="predicted"/>
<accession>A0A150H0B8</accession>
<evidence type="ECO:0000313" key="4">
    <source>
        <dbReference type="Proteomes" id="UP000075714"/>
    </source>
</evidence>
<dbReference type="Pfam" id="PF00004">
    <property type="entry name" value="AAA"/>
    <property type="match status" value="1"/>
</dbReference>
<dbReference type="InterPro" id="IPR003959">
    <property type="entry name" value="ATPase_AAA_core"/>
</dbReference>
<evidence type="ECO:0000259" key="2">
    <source>
        <dbReference type="Pfam" id="PF00004"/>
    </source>
</evidence>
<dbReference type="EMBL" id="LSYV01000003">
    <property type="protein sequence ID" value="KXZ55616.1"/>
    <property type="molecule type" value="Genomic_DNA"/>
</dbReference>
<dbReference type="OrthoDB" id="10042665at2759"/>
<dbReference type="Gene3D" id="3.40.50.300">
    <property type="entry name" value="P-loop containing nucleotide triphosphate hydrolases"/>
    <property type="match status" value="2"/>
</dbReference>
<dbReference type="Proteomes" id="UP000075714">
    <property type="component" value="Unassembled WGS sequence"/>
</dbReference>
<comment type="caution">
    <text evidence="3">The sequence shown here is derived from an EMBL/GenBank/DDBJ whole genome shotgun (WGS) entry which is preliminary data.</text>
</comment>
<sequence length="275" mass="28655">MGSEPRPGLQGGRAVRPHEIDEAMHRRITMAFEFRRPDHLQRLEIWKKQLPAAAALKPDVNLPALALKYELSGGYIRNAVQAALSKATSRTPEGEPITLCQADLLAGAALQLRGALRLKDQDRQRVPRRGLEDVLLQPSLKEQLDKIVQHEKARAVLVGQWGFGAGGDLSGTVCLFHGPPGTGKTMAAEAVGYETGRPLKAAAEAAAGSDTGGAAGEAAAPPPPQPAAKGKGGGGASAAAGVGGVVCMADLVAEAAEEANRGDGAMAQQVRHMYM</sequence>
<dbReference type="PANTHER" id="PTHR46411:SF3">
    <property type="entry name" value="AAA+ ATPASE DOMAIN-CONTAINING PROTEIN"/>
    <property type="match status" value="1"/>
</dbReference>